<accession>A0A1H5TP26</accession>
<evidence type="ECO:0000313" key="3">
    <source>
        <dbReference type="EMBL" id="SEF63968.1"/>
    </source>
</evidence>
<reference evidence="3 4" key="1">
    <citation type="submission" date="2016-10" db="EMBL/GenBank/DDBJ databases">
        <authorList>
            <person name="de Groot N.N."/>
        </authorList>
    </citation>
    <scope>NUCLEOTIDE SEQUENCE [LARGE SCALE GENOMIC DNA]</scope>
    <source>
        <strain evidence="3 4">DSM 22012</strain>
    </source>
</reference>
<dbReference type="CDD" id="cd01014">
    <property type="entry name" value="nicotinamidase_related"/>
    <property type="match status" value="1"/>
</dbReference>
<sequence length="183" mass="19700">MTKRAVIVVDIQNEYFPPTGKLPLQGVQEAAANAAKVIAHARDLGETVIHVRHEFPDPEAPFFATGTDAVEIHPAVKPLEGEQVITKNYPNSFRETVLKESLEKLGVTDVVVIGSMSHMCIDATSRAAVDYGYNTTVVHDACATLDLEFNGVVVPAAQVHAAFMSALAFLYGTVSTTEEFLAS</sequence>
<gene>
    <name evidence="3" type="ORF">SAMN05444390_101119</name>
</gene>
<feature type="domain" description="Isochorismatase-like" evidence="2">
    <location>
        <begin position="5"/>
        <end position="178"/>
    </location>
</feature>
<evidence type="ECO:0000313" key="4">
    <source>
        <dbReference type="Proteomes" id="UP000236745"/>
    </source>
</evidence>
<organism evidence="3 4">
    <name type="scientific">Marinobacterium lutimaris</name>
    <dbReference type="NCBI Taxonomy" id="568106"/>
    <lineage>
        <taxon>Bacteria</taxon>
        <taxon>Pseudomonadati</taxon>
        <taxon>Pseudomonadota</taxon>
        <taxon>Gammaproteobacteria</taxon>
        <taxon>Oceanospirillales</taxon>
        <taxon>Oceanospirillaceae</taxon>
        <taxon>Marinobacterium</taxon>
    </lineage>
</organism>
<dbReference type="Proteomes" id="UP000236745">
    <property type="component" value="Unassembled WGS sequence"/>
</dbReference>
<keyword evidence="4" id="KW-1185">Reference proteome</keyword>
<dbReference type="Pfam" id="PF00857">
    <property type="entry name" value="Isochorismatase"/>
    <property type="match status" value="1"/>
</dbReference>
<dbReference type="SUPFAM" id="SSF52499">
    <property type="entry name" value="Isochorismatase-like hydrolases"/>
    <property type="match status" value="1"/>
</dbReference>
<keyword evidence="1" id="KW-0378">Hydrolase</keyword>
<name>A0A1H5TP26_9GAMM</name>
<dbReference type="PANTHER" id="PTHR43540">
    <property type="entry name" value="PEROXYUREIDOACRYLATE/UREIDOACRYLATE AMIDOHYDROLASE-RELATED"/>
    <property type="match status" value="1"/>
</dbReference>
<evidence type="ECO:0000259" key="2">
    <source>
        <dbReference type="Pfam" id="PF00857"/>
    </source>
</evidence>
<dbReference type="PANTHER" id="PTHR43540:SF1">
    <property type="entry name" value="ISOCHORISMATASE HYDROLASE"/>
    <property type="match status" value="1"/>
</dbReference>
<dbReference type="InterPro" id="IPR000868">
    <property type="entry name" value="Isochorismatase-like_dom"/>
</dbReference>
<proteinExistence type="predicted"/>
<dbReference type="RefSeq" id="WP_104002988.1">
    <property type="nucleotide sequence ID" value="NZ_FNVQ01000001.1"/>
</dbReference>
<dbReference type="EMBL" id="FNVQ01000001">
    <property type="protein sequence ID" value="SEF63968.1"/>
    <property type="molecule type" value="Genomic_DNA"/>
</dbReference>
<dbReference type="Gene3D" id="3.40.50.850">
    <property type="entry name" value="Isochorismatase-like"/>
    <property type="match status" value="1"/>
</dbReference>
<dbReference type="OrthoDB" id="1157330at2"/>
<dbReference type="InterPro" id="IPR050272">
    <property type="entry name" value="Isochorismatase-like_hydrls"/>
</dbReference>
<protein>
    <submittedName>
        <fullName evidence="3">Nicotinamidase-related amidase</fullName>
    </submittedName>
</protein>
<dbReference type="GO" id="GO:0016787">
    <property type="term" value="F:hydrolase activity"/>
    <property type="evidence" value="ECO:0007669"/>
    <property type="project" value="UniProtKB-KW"/>
</dbReference>
<evidence type="ECO:0000256" key="1">
    <source>
        <dbReference type="ARBA" id="ARBA00022801"/>
    </source>
</evidence>
<dbReference type="InterPro" id="IPR036380">
    <property type="entry name" value="Isochorismatase-like_sf"/>
</dbReference>
<dbReference type="AlphaFoldDB" id="A0A1H5TP26"/>